<sequence length="122" mass="12776">MDGIPLIAVVDDDEGMRRSLDGLVRSLGYRVATFSSAEAFLSSAERDGSACVISDVQMPGMSGVELTEAISASGACTPVILISAFLDDRVTAQARAAGVRCFLRKPFDGDRLISCLDSALAS</sequence>
<dbReference type="RefSeq" id="WP_209375975.1">
    <property type="nucleotide sequence ID" value="NZ_JAGIZA010000015.1"/>
</dbReference>
<organism evidence="4 5">
    <name type="scientific">Roseomonas indoligenes</name>
    <dbReference type="NCBI Taxonomy" id="2820811"/>
    <lineage>
        <taxon>Bacteria</taxon>
        <taxon>Pseudomonadati</taxon>
        <taxon>Pseudomonadota</taxon>
        <taxon>Alphaproteobacteria</taxon>
        <taxon>Acetobacterales</taxon>
        <taxon>Roseomonadaceae</taxon>
        <taxon>Roseomonas</taxon>
    </lineage>
</organism>
<dbReference type="PROSITE" id="PS50110">
    <property type="entry name" value="RESPONSE_REGULATORY"/>
    <property type="match status" value="1"/>
</dbReference>
<dbReference type="EMBL" id="JAGIZA010000015">
    <property type="protein sequence ID" value="MBP0495176.1"/>
    <property type="molecule type" value="Genomic_DNA"/>
</dbReference>
<reference evidence="4" key="1">
    <citation type="submission" date="2021-03" db="EMBL/GenBank/DDBJ databases">
        <authorList>
            <person name="So Y."/>
        </authorList>
    </citation>
    <scope>NUCLEOTIDE SEQUENCE</scope>
    <source>
        <strain evidence="4">SG15</strain>
    </source>
</reference>
<dbReference type="Pfam" id="PF00072">
    <property type="entry name" value="Response_reg"/>
    <property type="match status" value="1"/>
</dbReference>
<dbReference type="SUPFAM" id="SSF52172">
    <property type="entry name" value="CheY-like"/>
    <property type="match status" value="1"/>
</dbReference>
<dbReference type="InterPro" id="IPR050595">
    <property type="entry name" value="Bact_response_regulator"/>
</dbReference>
<dbReference type="InterPro" id="IPR001789">
    <property type="entry name" value="Sig_transdc_resp-reg_receiver"/>
</dbReference>
<evidence type="ECO:0000256" key="1">
    <source>
        <dbReference type="ARBA" id="ARBA00022553"/>
    </source>
</evidence>
<name>A0A940S662_9PROT</name>
<evidence type="ECO:0000259" key="3">
    <source>
        <dbReference type="PROSITE" id="PS50110"/>
    </source>
</evidence>
<gene>
    <name evidence="4" type="ORF">J5Y10_20500</name>
</gene>
<comment type="caution">
    <text evidence="4">The sequence shown here is derived from an EMBL/GenBank/DDBJ whole genome shotgun (WGS) entry which is preliminary data.</text>
</comment>
<dbReference type="InterPro" id="IPR011006">
    <property type="entry name" value="CheY-like_superfamily"/>
</dbReference>
<dbReference type="Gene3D" id="3.40.50.2300">
    <property type="match status" value="1"/>
</dbReference>
<feature type="modified residue" description="4-aspartylphosphate" evidence="2">
    <location>
        <position position="55"/>
    </location>
</feature>
<dbReference type="Proteomes" id="UP000677537">
    <property type="component" value="Unassembled WGS sequence"/>
</dbReference>
<dbReference type="AlphaFoldDB" id="A0A940S662"/>
<evidence type="ECO:0000256" key="2">
    <source>
        <dbReference type="PROSITE-ProRule" id="PRU00169"/>
    </source>
</evidence>
<dbReference type="SMART" id="SM00448">
    <property type="entry name" value="REC"/>
    <property type="match status" value="1"/>
</dbReference>
<keyword evidence="1 2" id="KW-0597">Phosphoprotein</keyword>
<evidence type="ECO:0000313" key="4">
    <source>
        <dbReference type="EMBL" id="MBP0495176.1"/>
    </source>
</evidence>
<proteinExistence type="predicted"/>
<evidence type="ECO:0000313" key="5">
    <source>
        <dbReference type="Proteomes" id="UP000677537"/>
    </source>
</evidence>
<accession>A0A940S662</accession>
<keyword evidence="5" id="KW-1185">Reference proteome</keyword>
<protein>
    <submittedName>
        <fullName evidence="4">Response regulator</fullName>
    </submittedName>
</protein>
<dbReference type="PANTHER" id="PTHR44591:SF25">
    <property type="entry name" value="CHEMOTAXIS TWO-COMPONENT RESPONSE REGULATOR"/>
    <property type="match status" value="1"/>
</dbReference>
<dbReference type="GO" id="GO:0000160">
    <property type="term" value="P:phosphorelay signal transduction system"/>
    <property type="evidence" value="ECO:0007669"/>
    <property type="project" value="InterPro"/>
</dbReference>
<feature type="domain" description="Response regulatory" evidence="3">
    <location>
        <begin position="6"/>
        <end position="120"/>
    </location>
</feature>
<dbReference type="PANTHER" id="PTHR44591">
    <property type="entry name" value="STRESS RESPONSE REGULATOR PROTEIN 1"/>
    <property type="match status" value="1"/>
</dbReference>